<dbReference type="SUPFAM" id="SSF53328">
    <property type="entry name" value="Formyltransferase"/>
    <property type="match status" value="1"/>
</dbReference>
<evidence type="ECO:0000259" key="7">
    <source>
        <dbReference type="Pfam" id="PF02911"/>
    </source>
</evidence>
<name>A0ABS2NNI9_9FIRM</name>
<dbReference type="Pfam" id="PF00551">
    <property type="entry name" value="Formyl_trans_N"/>
    <property type="match status" value="1"/>
</dbReference>
<evidence type="ECO:0000256" key="2">
    <source>
        <dbReference type="ARBA" id="ARBA00012261"/>
    </source>
</evidence>
<dbReference type="InterPro" id="IPR044135">
    <property type="entry name" value="Met-tRNA-FMT_C"/>
</dbReference>
<dbReference type="EMBL" id="JAFBEE010000005">
    <property type="protein sequence ID" value="MBM7614512.1"/>
    <property type="molecule type" value="Genomic_DNA"/>
</dbReference>
<keyword evidence="4 5" id="KW-0648">Protein biosynthesis</keyword>
<dbReference type="Gene3D" id="3.40.50.12230">
    <property type="match status" value="1"/>
</dbReference>
<dbReference type="EC" id="2.1.2.9" evidence="2 5"/>
<dbReference type="InterPro" id="IPR041711">
    <property type="entry name" value="Met-tRNA-FMT_N"/>
</dbReference>
<feature type="binding site" evidence="5">
    <location>
        <begin position="109"/>
        <end position="112"/>
    </location>
    <ligand>
        <name>(6S)-5,6,7,8-tetrahydrofolate</name>
        <dbReference type="ChEBI" id="CHEBI:57453"/>
    </ligand>
</feature>
<keyword evidence="3 5" id="KW-0808">Transferase</keyword>
<evidence type="ECO:0000256" key="4">
    <source>
        <dbReference type="ARBA" id="ARBA00022917"/>
    </source>
</evidence>
<reference evidence="8 9" key="1">
    <citation type="submission" date="2021-01" db="EMBL/GenBank/DDBJ databases">
        <title>Genomic Encyclopedia of Type Strains, Phase IV (KMG-IV): sequencing the most valuable type-strain genomes for metagenomic binning, comparative biology and taxonomic classification.</title>
        <authorList>
            <person name="Goeker M."/>
        </authorList>
    </citation>
    <scope>NUCLEOTIDE SEQUENCE [LARGE SCALE GENOMIC DNA]</scope>
    <source>
        <strain evidence="8 9">DSM 25890</strain>
    </source>
</reference>
<dbReference type="InterPro" id="IPR011034">
    <property type="entry name" value="Formyl_transferase-like_C_sf"/>
</dbReference>
<evidence type="ECO:0000256" key="1">
    <source>
        <dbReference type="ARBA" id="ARBA00010699"/>
    </source>
</evidence>
<dbReference type="GO" id="GO:0004479">
    <property type="term" value="F:methionyl-tRNA formyltransferase activity"/>
    <property type="evidence" value="ECO:0007669"/>
    <property type="project" value="UniProtKB-EC"/>
</dbReference>
<comment type="caution">
    <text evidence="8">The sequence shown here is derived from an EMBL/GenBank/DDBJ whole genome shotgun (WGS) entry which is preliminary data.</text>
</comment>
<dbReference type="InterPro" id="IPR005793">
    <property type="entry name" value="Formyl_trans_C"/>
</dbReference>
<evidence type="ECO:0000256" key="3">
    <source>
        <dbReference type="ARBA" id="ARBA00022679"/>
    </source>
</evidence>
<dbReference type="Pfam" id="PF02911">
    <property type="entry name" value="Formyl_trans_C"/>
    <property type="match status" value="1"/>
</dbReference>
<keyword evidence="9" id="KW-1185">Reference proteome</keyword>
<comment type="similarity">
    <text evidence="1 5">Belongs to the Fmt family.</text>
</comment>
<dbReference type="PANTHER" id="PTHR11138:SF5">
    <property type="entry name" value="METHIONYL-TRNA FORMYLTRANSFERASE, MITOCHONDRIAL"/>
    <property type="match status" value="1"/>
</dbReference>
<sequence>MRVIFMGTPDFAVPCLQRLIDRNNEILAVFTQPDKPKGRGKKMTMPPVKELAVEKDIPVYQPAKLKTPEMTELIREMKPDIIIVVAYGHLLSKEILDIPPFGCVNVHASLLPAYRGSAPIHWAIINGEKVTGNTTMYMDVGMDTGDMILKEELEIGENETTGELHDRLSMMGAELLMKTLTLIEKGEVEREKQNEEEATYAPMMSKEVGKIQWEKSATEIRNLIRGTNPWPSAFTAYGDKVMKIWRARVESSEKIYQPGKIIKVNKEEVFVGTGKDILVIQELQFSGGKRLAVKDFLVGNSIVEDIILGEDSNN</sequence>
<dbReference type="CDD" id="cd08646">
    <property type="entry name" value="FMT_core_Met-tRNA-FMT_N"/>
    <property type="match status" value="1"/>
</dbReference>
<evidence type="ECO:0000256" key="5">
    <source>
        <dbReference type="HAMAP-Rule" id="MF_00182"/>
    </source>
</evidence>
<evidence type="ECO:0000313" key="8">
    <source>
        <dbReference type="EMBL" id="MBM7614512.1"/>
    </source>
</evidence>
<protein>
    <recommendedName>
        <fullName evidence="2 5">Methionyl-tRNA formyltransferase</fullName>
        <ecNumber evidence="2 5">2.1.2.9</ecNumber>
    </recommendedName>
</protein>
<dbReference type="InterPro" id="IPR002376">
    <property type="entry name" value="Formyl_transf_N"/>
</dbReference>
<feature type="domain" description="Formyl transferase C-terminal" evidence="7">
    <location>
        <begin position="204"/>
        <end position="300"/>
    </location>
</feature>
<dbReference type="PANTHER" id="PTHR11138">
    <property type="entry name" value="METHIONYL-TRNA FORMYLTRANSFERASE"/>
    <property type="match status" value="1"/>
</dbReference>
<organism evidence="8 9">
    <name type="scientific">Alkaliphilus hydrothermalis</name>
    <dbReference type="NCBI Taxonomy" id="1482730"/>
    <lineage>
        <taxon>Bacteria</taxon>
        <taxon>Bacillati</taxon>
        <taxon>Bacillota</taxon>
        <taxon>Clostridia</taxon>
        <taxon>Peptostreptococcales</taxon>
        <taxon>Natronincolaceae</taxon>
        <taxon>Alkaliphilus</taxon>
    </lineage>
</organism>
<dbReference type="InterPro" id="IPR001555">
    <property type="entry name" value="GART_AS"/>
</dbReference>
<dbReference type="InterPro" id="IPR005794">
    <property type="entry name" value="Fmt"/>
</dbReference>
<evidence type="ECO:0000259" key="6">
    <source>
        <dbReference type="Pfam" id="PF00551"/>
    </source>
</evidence>
<evidence type="ECO:0000313" key="9">
    <source>
        <dbReference type="Proteomes" id="UP001314796"/>
    </source>
</evidence>
<dbReference type="HAMAP" id="MF_00182">
    <property type="entry name" value="Formyl_trans"/>
    <property type="match status" value="1"/>
</dbReference>
<feature type="domain" description="Formyl transferase N-terminal" evidence="6">
    <location>
        <begin position="1"/>
        <end position="179"/>
    </location>
</feature>
<dbReference type="Proteomes" id="UP001314796">
    <property type="component" value="Unassembled WGS sequence"/>
</dbReference>
<comment type="function">
    <text evidence="5">Attaches a formyl group to the free amino group of methionyl-tRNA(fMet). The formyl group appears to play a dual role in the initiator identity of N-formylmethionyl-tRNA by promoting its recognition by IF2 and preventing the misappropriation of this tRNA by the elongation apparatus.</text>
</comment>
<proteinExistence type="inferred from homology"/>
<dbReference type="InterPro" id="IPR036477">
    <property type="entry name" value="Formyl_transf_N_sf"/>
</dbReference>
<gene>
    <name evidence="5" type="primary">fmt</name>
    <name evidence="8" type="ORF">JOC73_001024</name>
</gene>
<accession>A0ABS2NNI9</accession>
<comment type="catalytic activity">
    <reaction evidence="5">
        <text>L-methionyl-tRNA(fMet) + (6R)-10-formyltetrahydrofolate = N-formyl-L-methionyl-tRNA(fMet) + (6S)-5,6,7,8-tetrahydrofolate + H(+)</text>
        <dbReference type="Rhea" id="RHEA:24380"/>
        <dbReference type="Rhea" id="RHEA-COMP:9952"/>
        <dbReference type="Rhea" id="RHEA-COMP:9953"/>
        <dbReference type="ChEBI" id="CHEBI:15378"/>
        <dbReference type="ChEBI" id="CHEBI:57453"/>
        <dbReference type="ChEBI" id="CHEBI:78530"/>
        <dbReference type="ChEBI" id="CHEBI:78844"/>
        <dbReference type="ChEBI" id="CHEBI:195366"/>
        <dbReference type="EC" id="2.1.2.9"/>
    </reaction>
</comment>
<dbReference type="CDD" id="cd08704">
    <property type="entry name" value="Met_tRNA_FMT_C"/>
    <property type="match status" value="1"/>
</dbReference>
<dbReference type="RefSeq" id="WP_204400824.1">
    <property type="nucleotide sequence ID" value="NZ_JAFBEE010000005.1"/>
</dbReference>
<dbReference type="PROSITE" id="PS00373">
    <property type="entry name" value="GART"/>
    <property type="match status" value="1"/>
</dbReference>
<dbReference type="NCBIfam" id="TIGR00460">
    <property type="entry name" value="fmt"/>
    <property type="match status" value="1"/>
</dbReference>
<dbReference type="SUPFAM" id="SSF50486">
    <property type="entry name" value="FMT C-terminal domain-like"/>
    <property type="match status" value="1"/>
</dbReference>